<evidence type="ECO:0000256" key="7">
    <source>
        <dbReference type="PIRNR" id="PIRNR000194"/>
    </source>
</evidence>
<dbReference type="UniPathway" id="UPA00077">
    <property type="reaction ID" value="UER00158"/>
</dbReference>
<evidence type="ECO:0000256" key="5">
    <source>
        <dbReference type="ARBA" id="ARBA00022857"/>
    </source>
</evidence>
<dbReference type="SUPFAM" id="SSF53597">
    <property type="entry name" value="Dihydrofolate reductase-like"/>
    <property type="match status" value="1"/>
</dbReference>
<dbReference type="PRINTS" id="PR00070">
    <property type="entry name" value="DHFR"/>
</dbReference>
<keyword evidence="4 7" id="KW-0554">One-carbon metabolism</keyword>
<evidence type="ECO:0000256" key="2">
    <source>
        <dbReference type="ARBA" id="ARBA00009539"/>
    </source>
</evidence>
<dbReference type="GO" id="GO:0046452">
    <property type="term" value="P:dihydrofolate metabolic process"/>
    <property type="evidence" value="ECO:0007669"/>
    <property type="project" value="TreeGrafter"/>
</dbReference>
<dbReference type="PIRSF" id="PIRSF000194">
    <property type="entry name" value="DHFR"/>
    <property type="match status" value="1"/>
</dbReference>
<evidence type="ECO:0000256" key="6">
    <source>
        <dbReference type="ARBA" id="ARBA00023002"/>
    </source>
</evidence>
<dbReference type="GO" id="GO:0046654">
    <property type="term" value="P:tetrahydrofolate biosynthetic process"/>
    <property type="evidence" value="ECO:0007669"/>
    <property type="project" value="UniProtKB-UniPathway"/>
</dbReference>
<dbReference type="EMBL" id="LT906441">
    <property type="protein sequence ID" value="SNV38348.1"/>
    <property type="molecule type" value="Genomic_DNA"/>
</dbReference>
<evidence type="ECO:0000256" key="4">
    <source>
        <dbReference type="ARBA" id="ARBA00022563"/>
    </source>
</evidence>
<organism evidence="9 10">
    <name type="scientific">Cutibacterium granulosum</name>
    <dbReference type="NCBI Taxonomy" id="33011"/>
    <lineage>
        <taxon>Bacteria</taxon>
        <taxon>Bacillati</taxon>
        <taxon>Actinomycetota</taxon>
        <taxon>Actinomycetes</taxon>
        <taxon>Propionibacteriales</taxon>
        <taxon>Propionibacteriaceae</taxon>
        <taxon>Cutibacterium</taxon>
    </lineage>
</organism>
<keyword evidence="5 7" id="KW-0521">NADP</keyword>
<dbReference type="InterPro" id="IPR012259">
    <property type="entry name" value="DHFR"/>
</dbReference>
<dbReference type="GeneID" id="85154207"/>
<dbReference type="PANTHER" id="PTHR48069">
    <property type="entry name" value="DIHYDROFOLATE REDUCTASE"/>
    <property type="match status" value="1"/>
</dbReference>
<evidence type="ECO:0000256" key="3">
    <source>
        <dbReference type="ARBA" id="ARBA00012856"/>
    </source>
</evidence>
<dbReference type="AlphaFoldDB" id="A0A239WX10"/>
<dbReference type="GO" id="GO:0004146">
    <property type="term" value="F:dihydrofolate reductase activity"/>
    <property type="evidence" value="ECO:0007669"/>
    <property type="project" value="UniProtKB-EC"/>
</dbReference>
<dbReference type="GO" id="GO:0006730">
    <property type="term" value="P:one-carbon metabolic process"/>
    <property type="evidence" value="ECO:0007669"/>
    <property type="project" value="UniProtKB-KW"/>
</dbReference>
<dbReference type="GO" id="GO:0050661">
    <property type="term" value="F:NADP binding"/>
    <property type="evidence" value="ECO:0007669"/>
    <property type="project" value="InterPro"/>
</dbReference>
<evidence type="ECO:0000313" key="10">
    <source>
        <dbReference type="Proteomes" id="UP000215332"/>
    </source>
</evidence>
<comment type="pathway">
    <text evidence="1 7">Cofactor biosynthesis; tetrahydrofolate biosynthesis; 5,6,7,8-tetrahydrofolate from 7,8-dihydrofolate: step 1/1.</text>
</comment>
<dbReference type="Gene3D" id="3.40.430.10">
    <property type="entry name" value="Dihydrofolate Reductase, subunit A"/>
    <property type="match status" value="1"/>
</dbReference>
<name>A0A239WX10_9ACTN</name>
<dbReference type="CDD" id="cd00209">
    <property type="entry name" value="DHFR"/>
    <property type="match status" value="1"/>
</dbReference>
<dbReference type="Pfam" id="PF00186">
    <property type="entry name" value="DHFR_1"/>
    <property type="match status" value="1"/>
</dbReference>
<dbReference type="EC" id="1.5.1.3" evidence="3 7"/>
<keyword evidence="6 7" id="KW-0560">Oxidoreductase</keyword>
<comment type="function">
    <text evidence="7">Key enzyme in folate metabolism. Catalyzes an essential reaction for de novo glycine and purine synthesis, and for DNA precursor synthesis.</text>
</comment>
<feature type="domain" description="DHFR" evidence="8">
    <location>
        <begin position="2"/>
        <end position="157"/>
    </location>
</feature>
<evidence type="ECO:0000259" key="8">
    <source>
        <dbReference type="PROSITE" id="PS51330"/>
    </source>
</evidence>
<dbReference type="GO" id="GO:0046655">
    <property type="term" value="P:folic acid metabolic process"/>
    <property type="evidence" value="ECO:0007669"/>
    <property type="project" value="TreeGrafter"/>
</dbReference>
<dbReference type="eggNOG" id="COG0262">
    <property type="taxonomic scope" value="Bacteria"/>
</dbReference>
<gene>
    <name evidence="9" type="primary">dhfrIII</name>
    <name evidence="9" type="ORF">SAMEA4412665_01681</name>
</gene>
<sequence>MKVVAIAAVADNGVIGSGQDMLWHISADFRRFKKVTMGHTLVFGRRTFEQVGRLPGRRHIICTHDRQWSADGVDAAASPREAVEMARDAGETICYIAGGGQIYADALDLCDELDITEVHRSPEGSARFPTIDPAVWAETRREPRDGFDFVGYRRVTS</sequence>
<protein>
    <recommendedName>
        <fullName evidence="3 7">Dihydrofolate reductase</fullName>
        <ecNumber evidence="3 7">1.5.1.3</ecNumber>
    </recommendedName>
</protein>
<dbReference type="GO" id="GO:0005829">
    <property type="term" value="C:cytosol"/>
    <property type="evidence" value="ECO:0007669"/>
    <property type="project" value="TreeGrafter"/>
</dbReference>
<dbReference type="Proteomes" id="UP000215332">
    <property type="component" value="Chromosome 1"/>
</dbReference>
<dbReference type="RefSeq" id="WP_016665918.1">
    <property type="nucleotide sequence ID" value="NZ_AP026710.1"/>
</dbReference>
<dbReference type="KEGG" id="cgrn:4412665_01681"/>
<dbReference type="PANTHER" id="PTHR48069:SF3">
    <property type="entry name" value="DIHYDROFOLATE REDUCTASE"/>
    <property type="match status" value="1"/>
</dbReference>
<comment type="catalytic activity">
    <reaction evidence="7">
        <text>(6S)-5,6,7,8-tetrahydrofolate + NADP(+) = 7,8-dihydrofolate + NADPH + H(+)</text>
        <dbReference type="Rhea" id="RHEA:15009"/>
        <dbReference type="ChEBI" id="CHEBI:15378"/>
        <dbReference type="ChEBI" id="CHEBI:57451"/>
        <dbReference type="ChEBI" id="CHEBI:57453"/>
        <dbReference type="ChEBI" id="CHEBI:57783"/>
        <dbReference type="ChEBI" id="CHEBI:58349"/>
        <dbReference type="EC" id="1.5.1.3"/>
    </reaction>
</comment>
<evidence type="ECO:0000313" key="9">
    <source>
        <dbReference type="EMBL" id="SNV38348.1"/>
    </source>
</evidence>
<dbReference type="PROSITE" id="PS51330">
    <property type="entry name" value="DHFR_2"/>
    <property type="match status" value="1"/>
</dbReference>
<accession>A0A239WX10</accession>
<evidence type="ECO:0000256" key="1">
    <source>
        <dbReference type="ARBA" id="ARBA00004903"/>
    </source>
</evidence>
<reference evidence="9 10" key="1">
    <citation type="submission" date="2017-06" db="EMBL/GenBank/DDBJ databases">
        <authorList>
            <consortium name="Pathogen Informatics"/>
        </authorList>
    </citation>
    <scope>NUCLEOTIDE SEQUENCE [LARGE SCALE GENOMIC DNA]</scope>
    <source>
        <strain evidence="9 10">NCTC11865</strain>
    </source>
</reference>
<dbReference type="InterPro" id="IPR024072">
    <property type="entry name" value="DHFR-like_dom_sf"/>
</dbReference>
<comment type="similarity">
    <text evidence="2 7">Belongs to the dihydrofolate reductase family.</text>
</comment>
<proteinExistence type="inferred from homology"/>
<dbReference type="InterPro" id="IPR001796">
    <property type="entry name" value="DHFR_dom"/>
</dbReference>